<protein>
    <submittedName>
        <fullName evidence="2">Uncharacterized protein</fullName>
    </submittedName>
</protein>
<dbReference type="OrthoDB" id="978055at2"/>
<sequence length="262" mass="29782">MDRRSFVKYLGATGICISASSCASLNLFGDTYDEEVAREAWKNLANKEAAFAYVSPNKKLPNVFIYGDSISIGYTTTVRKELEGKANVFRFHKNGQSSNKFIPFVEKMKTTMFQPYLKGGWDFTWDVIHFNVGLHDLKYVKNGKLDLENGKQVNSIEKYKENLHEICKYLKKEYPKAKLIFATTTAVPEEGADGRVAGDSVKYNKAALEVLANYPEIQINDLYAFTKPHEKEWYIKPHNVHYNELGKTAQGKEVAKIIAQNL</sequence>
<dbReference type="Proteomes" id="UP000057981">
    <property type="component" value="Chromosome"/>
</dbReference>
<proteinExistence type="predicted"/>
<dbReference type="SUPFAM" id="SSF52266">
    <property type="entry name" value="SGNH hydrolase"/>
    <property type="match status" value="1"/>
</dbReference>
<dbReference type="PROSITE" id="PS51257">
    <property type="entry name" value="PROKAR_LIPOPROTEIN"/>
    <property type="match status" value="1"/>
</dbReference>
<organism evidence="2 3">
    <name type="scientific">Pseudalgibacter alginicilyticus</name>
    <dbReference type="NCBI Taxonomy" id="1736674"/>
    <lineage>
        <taxon>Bacteria</taxon>
        <taxon>Pseudomonadati</taxon>
        <taxon>Bacteroidota</taxon>
        <taxon>Flavobacteriia</taxon>
        <taxon>Flavobacteriales</taxon>
        <taxon>Flavobacteriaceae</taxon>
        <taxon>Pseudalgibacter</taxon>
    </lineage>
</organism>
<dbReference type="KEGG" id="ahz:APS56_02970"/>
<dbReference type="AlphaFoldDB" id="A0A0P0D662"/>
<dbReference type="Gene3D" id="3.40.50.1110">
    <property type="entry name" value="SGNH hydrolase"/>
    <property type="match status" value="1"/>
</dbReference>
<dbReference type="InterPro" id="IPR036514">
    <property type="entry name" value="SGNH_hydro_sf"/>
</dbReference>
<name>A0A0P0D662_9FLAO</name>
<dbReference type="CDD" id="cd00229">
    <property type="entry name" value="SGNH_hydrolase"/>
    <property type="match status" value="1"/>
</dbReference>
<accession>A0A0P0D662</accession>
<gene>
    <name evidence="2" type="ORF">APS56_02970</name>
</gene>
<keyword evidence="1" id="KW-0732">Signal</keyword>
<keyword evidence="3" id="KW-1185">Reference proteome</keyword>
<reference evidence="2 3" key="1">
    <citation type="submission" date="2015-10" db="EMBL/GenBank/DDBJ databases">
        <authorList>
            <person name="Gilbert D.G."/>
        </authorList>
    </citation>
    <scope>NUCLEOTIDE SEQUENCE [LARGE SCALE GENOMIC DNA]</scope>
    <source>
        <strain evidence="3">HZ-22</strain>
    </source>
</reference>
<feature type="signal peptide" evidence="1">
    <location>
        <begin position="1"/>
        <end position="23"/>
    </location>
</feature>
<evidence type="ECO:0000256" key="1">
    <source>
        <dbReference type="SAM" id="SignalP"/>
    </source>
</evidence>
<dbReference type="RefSeq" id="WP_054724634.1">
    <property type="nucleotide sequence ID" value="NZ_CP012898.1"/>
</dbReference>
<evidence type="ECO:0000313" key="3">
    <source>
        <dbReference type="Proteomes" id="UP000057981"/>
    </source>
</evidence>
<dbReference type="EMBL" id="CP012898">
    <property type="protein sequence ID" value="ALJ04172.1"/>
    <property type="molecule type" value="Genomic_DNA"/>
</dbReference>
<evidence type="ECO:0000313" key="2">
    <source>
        <dbReference type="EMBL" id="ALJ04172.1"/>
    </source>
</evidence>
<dbReference type="STRING" id="1736674.APS56_02970"/>
<dbReference type="GO" id="GO:0016788">
    <property type="term" value="F:hydrolase activity, acting on ester bonds"/>
    <property type="evidence" value="ECO:0007669"/>
    <property type="project" value="UniProtKB-ARBA"/>
</dbReference>
<feature type="chain" id="PRO_5006043376" evidence="1">
    <location>
        <begin position="24"/>
        <end position="262"/>
    </location>
</feature>